<gene>
    <name evidence="1" type="ORF">LOC68_27555</name>
</gene>
<evidence type="ECO:0000313" key="1">
    <source>
        <dbReference type="EMBL" id="MCC9632169.1"/>
    </source>
</evidence>
<dbReference type="RefSeq" id="WP_230225025.1">
    <property type="nucleotide sequence ID" value="NZ_JAJKFT010000010.1"/>
</dbReference>
<sequence>MDSIACSELTLPEVGTREEWLAARKTLLAAEKALTRHRDAVNMARRGLPMVELSKDYEFEGPQGTVKLIDLFEGRRQLIIYHFMFEPDDSPLAKEHGPHEAGCPGCSHLADCWPHAAHLHARDTSLVMISRAPLAKITPFKQRMGWTMPWFSSYGSDFNYDFYVTMDESIQPVQYNFQSKEELAAKGEAYHLMGEQPGCSVFFRNGDQIFHSYSTYARGLDPLLTTNQFLDLTPMGRGEGWDGMPDLGSQGKYWWKHHDKYESSPDSTCCGCSK</sequence>
<name>A0A9X1MT81_9BACT</name>
<protein>
    <submittedName>
        <fullName evidence="1">DUF899 domain-containing protein</fullName>
    </submittedName>
</protein>
<dbReference type="Pfam" id="PF05988">
    <property type="entry name" value="DUF899"/>
    <property type="match status" value="1"/>
</dbReference>
<reference evidence="1" key="1">
    <citation type="submission" date="2021-11" db="EMBL/GenBank/DDBJ databases">
        <title>Genome sequence.</title>
        <authorList>
            <person name="Sun Q."/>
        </authorList>
    </citation>
    <scope>NUCLEOTIDE SEQUENCE</scope>
    <source>
        <strain evidence="1">JC732</strain>
    </source>
</reference>
<dbReference type="InterPro" id="IPR010296">
    <property type="entry name" value="DUF899_thioredox"/>
</dbReference>
<dbReference type="AlphaFoldDB" id="A0A9X1MT81"/>
<comment type="caution">
    <text evidence="1">The sequence shown here is derived from an EMBL/GenBank/DDBJ whole genome shotgun (WGS) entry which is preliminary data.</text>
</comment>
<accession>A0A9X1MT81</accession>
<proteinExistence type="predicted"/>
<keyword evidence="2" id="KW-1185">Reference proteome</keyword>
<dbReference type="EMBL" id="JAJKFT010000010">
    <property type="protein sequence ID" value="MCC9632169.1"/>
    <property type="molecule type" value="Genomic_DNA"/>
</dbReference>
<organism evidence="1 2">
    <name type="scientific">Blastopirellula sediminis</name>
    <dbReference type="NCBI Taxonomy" id="2894196"/>
    <lineage>
        <taxon>Bacteria</taxon>
        <taxon>Pseudomonadati</taxon>
        <taxon>Planctomycetota</taxon>
        <taxon>Planctomycetia</taxon>
        <taxon>Pirellulales</taxon>
        <taxon>Pirellulaceae</taxon>
        <taxon>Blastopirellula</taxon>
    </lineage>
</organism>
<dbReference type="Proteomes" id="UP001139103">
    <property type="component" value="Unassembled WGS sequence"/>
</dbReference>
<evidence type="ECO:0000313" key="2">
    <source>
        <dbReference type="Proteomes" id="UP001139103"/>
    </source>
</evidence>